<keyword evidence="1" id="KW-0812">Transmembrane</keyword>
<dbReference type="AlphaFoldDB" id="A0AA40X2F3"/>
<evidence type="ECO:0000313" key="3">
    <source>
        <dbReference type="Proteomes" id="UP000705283"/>
    </source>
</evidence>
<dbReference type="Proteomes" id="UP000705283">
    <property type="component" value="Unassembled WGS sequence"/>
</dbReference>
<comment type="caution">
    <text evidence="2">The sequence shown here is derived from an EMBL/GenBank/DDBJ whole genome shotgun (WGS) entry which is preliminary data.</text>
</comment>
<evidence type="ECO:0000313" key="2">
    <source>
        <dbReference type="EMBL" id="MBF6637421.1"/>
    </source>
</evidence>
<protein>
    <submittedName>
        <fullName evidence="2">Uncharacterized protein</fullName>
    </submittedName>
</protein>
<evidence type="ECO:0000256" key="1">
    <source>
        <dbReference type="SAM" id="Phobius"/>
    </source>
</evidence>
<dbReference type="RefSeq" id="WP_055772185.1">
    <property type="nucleotide sequence ID" value="NZ_JADMKS010000004.1"/>
</dbReference>
<reference evidence="2" key="2">
    <citation type="submission" date="2022-09" db="EMBL/GenBank/DDBJ databases">
        <title>Rouxiella aceris sp. nov., isolated from tree sap and emended description of the genus Rhouxiella.</title>
        <authorList>
            <person name="Kim I.S."/>
        </authorList>
    </citation>
    <scope>NUCLEOTIDE SEQUENCE</scope>
    <source>
        <strain evidence="2">SAP-2</strain>
    </source>
</reference>
<keyword evidence="1" id="KW-0472">Membrane</keyword>
<keyword evidence="1" id="KW-1133">Transmembrane helix</keyword>
<name>A0AA40X2F3_9GAMM</name>
<accession>A0AA40X2F3</accession>
<reference evidence="2" key="1">
    <citation type="submission" date="2020-11" db="EMBL/GenBank/DDBJ databases">
        <authorList>
            <person name="Lee S.D."/>
        </authorList>
    </citation>
    <scope>NUCLEOTIDE SEQUENCE</scope>
    <source>
        <strain evidence="2">SAP-2</strain>
    </source>
</reference>
<gene>
    <name evidence="2" type="ORF">ITX54_12205</name>
</gene>
<organism evidence="2 3">
    <name type="scientific">Rouxiella silvae</name>
    <dbReference type="NCBI Taxonomy" id="1646373"/>
    <lineage>
        <taxon>Bacteria</taxon>
        <taxon>Pseudomonadati</taxon>
        <taxon>Pseudomonadota</taxon>
        <taxon>Gammaproteobacteria</taxon>
        <taxon>Enterobacterales</taxon>
        <taxon>Yersiniaceae</taxon>
        <taxon>Rouxiella</taxon>
    </lineage>
</organism>
<proteinExistence type="predicted"/>
<feature type="transmembrane region" description="Helical" evidence="1">
    <location>
        <begin position="45"/>
        <end position="73"/>
    </location>
</feature>
<dbReference type="EMBL" id="JADMKS010000004">
    <property type="protein sequence ID" value="MBF6637421.1"/>
    <property type="molecule type" value="Genomic_DNA"/>
</dbReference>
<sequence>MPASVPSTVTYTGAPSSANAGTWVTVTTVGPEEKSATFALAGVKAALAAVLAADVAAVIFAQPVSVSAAVMAISVKRLIMLRRLPIECFCDPANIITDKDIEMNVML</sequence>